<dbReference type="GO" id="GO:0008168">
    <property type="term" value="F:methyltransferase activity"/>
    <property type="evidence" value="ECO:0007669"/>
    <property type="project" value="UniProtKB-KW"/>
</dbReference>
<accession>A0A5N5GNU4</accession>
<name>A0A5N5GNU4_9ROSA</name>
<keyword evidence="2" id="KW-0489">Methyltransferase</keyword>
<sequence>MTQEVAAADDDGGEARFLGEPMEDEESRKQYPKRYVGKCPFVLLATLDESGGCGGMAGVVKPSLSHARLPSQ</sequence>
<dbReference type="Proteomes" id="UP000327157">
    <property type="component" value="Chromosome 3"/>
</dbReference>
<protein>
    <submittedName>
        <fullName evidence="2">DNA (Cytosine-5)-methyltransferase CMT3-like</fullName>
    </submittedName>
</protein>
<reference evidence="2 3" key="3">
    <citation type="submission" date="2019-11" db="EMBL/GenBank/DDBJ databases">
        <title>A de novo genome assembly of a pear dwarfing rootstock.</title>
        <authorList>
            <person name="Wang F."/>
            <person name="Wang J."/>
            <person name="Li S."/>
            <person name="Zhang Y."/>
            <person name="Fang M."/>
            <person name="Ma L."/>
            <person name="Zhao Y."/>
            <person name="Jiang S."/>
        </authorList>
    </citation>
    <scope>NUCLEOTIDE SEQUENCE [LARGE SCALE GENOMIC DNA]</scope>
    <source>
        <strain evidence="2">S2</strain>
        <tissue evidence="2">Leaf</tissue>
    </source>
</reference>
<evidence type="ECO:0000313" key="3">
    <source>
        <dbReference type="Proteomes" id="UP000327157"/>
    </source>
</evidence>
<keyword evidence="3" id="KW-1185">Reference proteome</keyword>
<dbReference type="GO" id="GO:0032259">
    <property type="term" value="P:methylation"/>
    <property type="evidence" value="ECO:0007669"/>
    <property type="project" value="UniProtKB-KW"/>
</dbReference>
<dbReference type="AlphaFoldDB" id="A0A5N5GNU4"/>
<evidence type="ECO:0000256" key="1">
    <source>
        <dbReference type="SAM" id="MobiDB-lite"/>
    </source>
</evidence>
<comment type="caution">
    <text evidence="2">The sequence shown here is derived from an EMBL/GenBank/DDBJ whole genome shotgun (WGS) entry which is preliminary data.</text>
</comment>
<proteinExistence type="predicted"/>
<evidence type="ECO:0000313" key="2">
    <source>
        <dbReference type="EMBL" id="KAB2616433.1"/>
    </source>
</evidence>
<reference evidence="2 3" key="1">
    <citation type="submission" date="2019-09" db="EMBL/GenBank/DDBJ databases">
        <authorList>
            <person name="Ou C."/>
        </authorList>
    </citation>
    <scope>NUCLEOTIDE SEQUENCE [LARGE SCALE GENOMIC DNA]</scope>
    <source>
        <strain evidence="2">S2</strain>
        <tissue evidence="2">Leaf</tissue>
    </source>
</reference>
<reference evidence="3" key="2">
    <citation type="submission" date="2019-10" db="EMBL/GenBank/DDBJ databases">
        <title>A de novo genome assembly of a pear dwarfing rootstock.</title>
        <authorList>
            <person name="Wang F."/>
            <person name="Wang J."/>
            <person name="Li S."/>
            <person name="Zhang Y."/>
            <person name="Fang M."/>
            <person name="Ma L."/>
            <person name="Zhao Y."/>
            <person name="Jiang S."/>
        </authorList>
    </citation>
    <scope>NUCLEOTIDE SEQUENCE [LARGE SCALE GENOMIC DNA]</scope>
</reference>
<gene>
    <name evidence="2" type="ORF">D8674_023021</name>
</gene>
<keyword evidence="2" id="KW-0808">Transferase</keyword>
<dbReference type="EMBL" id="SMOL01000402">
    <property type="protein sequence ID" value="KAB2616433.1"/>
    <property type="molecule type" value="Genomic_DNA"/>
</dbReference>
<organism evidence="2 3">
    <name type="scientific">Pyrus ussuriensis x Pyrus communis</name>
    <dbReference type="NCBI Taxonomy" id="2448454"/>
    <lineage>
        <taxon>Eukaryota</taxon>
        <taxon>Viridiplantae</taxon>
        <taxon>Streptophyta</taxon>
        <taxon>Embryophyta</taxon>
        <taxon>Tracheophyta</taxon>
        <taxon>Spermatophyta</taxon>
        <taxon>Magnoliopsida</taxon>
        <taxon>eudicotyledons</taxon>
        <taxon>Gunneridae</taxon>
        <taxon>Pentapetalae</taxon>
        <taxon>rosids</taxon>
        <taxon>fabids</taxon>
        <taxon>Rosales</taxon>
        <taxon>Rosaceae</taxon>
        <taxon>Amygdaloideae</taxon>
        <taxon>Maleae</taxon>
        <taxon>Pyrus</taxon>
    </lineage>
</organism>
<feature type="region of interest" description="Disordered" evidence="1">
    <location>
        <begin position="1"/>
        <end position="30"/>
    </location>
</feature>